<evidence type="ECO:0000259" key="3">
    <source>
        <dbReference type="PROSITE" id="PS50977"/>
    </source>
</evidence>
<dbReference type="AlphaFoldDB" id="A0AAJ2VU99"/>
<dbReference type="EMBL" id="JAWXRC010000024">
    <property type="protein sequence ID" value="MDX6031797.1"/>
    <property type="molecule type" value="Genomic_DNA"/>
</dbReference>
<proteinExistence type="predicted"/>
<feature type="DNA-binding region" description="H-T-H motif" evidence="2">
    <location>
        <begin position="16"/>
        <end position="35"/>
    </location>
</feature>
<sequence>MKRERVVLREGAVGLSIDAVAKEAGVSKATVMYDHKSKQDLLSDLISRLMSVEEERVQQAIAESNNTPHPALYGRIISASNALSHTERAVVLAVSASLANDTNIRDTMRSCTNKDLDEIKRGPKPDAAVLVYLALSGIYCQEFFDFYKWSPGERDKIIEGIRCLYESYPDKSE</sequence>
<evidence type="ECO:0000313" key="5">
    <source>
        <dbReference type="Proteomes" id="UP001282336"/>
    </source>
</evidence>
<evidence type="ECO:0000256" key="2">
    <source>
        <dbReference type="PROSITE-ProRule" id="PRU00335"/>
    </source>
</evidence>
<dbReference type="Gene3D" id="1.10.357.10">
    <property type="entry name" value="Tetracycline Repressor, domain 2"/>
    <property type="match status" value="1"/>
</dbReference>
<dbReference type="InterPro" id="IPR001647">
    <property type="entry name" value="HTH_TetR"/>
</dbReference>
<dbReference type="InterPro" id="IPR009057">
    <property type="entry name" value="Homeodomain-like_sf"/>
</dbReference>
<dbReference type="Pfam" id="PF00440">
    <property type="entry name" value="TetR_N"/>
    <property type="match status" value="1"/>
</dbReference>
<comment type="caution">
    <text evidence="4">The sequence shown here is derived from an EMBL/GenBank/DDBJ whole genome shotgun (WGS) entry which is preliminary data.</text>
</comment>
<dbReference type="SUPFAM" id="SSF46689">
    <property type="entry name" value="Homeodomain-like"/>
    <property type="match status" value="1"/>
</dbReference>
<accession>A0AAJ2VU99</accession>
<organism evidence="4 5">
    <name type="scientific">Scandinavium lactucae</name>
    <dbReference type="NCBI Taxonomy" id="3095028"/>
    <lineage>
        <taxon>Bacteria</taxon>
        <taxon>Pseudomonadati</taxon>
        <taxon>Pseudomonadota</taxon>
        <taxon>Gammaproteobacteria</taxon>
        <taxon>Enterobacterales</taxon>
        <taxon>Enterobacteriaceae</taxon>
        <taxon>Scandinavium</taxon>
    </lineage>
</organism>
<dbReference type="InterPro" id="IPR041479">
    <property type="entry name" value="TetR_CgmR_C"/>
</dbReference>
<feature type="domain" description="HTH tetR-type" evidence="3">
    <location>
        <begin position="1"/>
        <end position="53"/>
    </location>
</feature>
<evidence type="ECO:0000256" key="1">
    <source>
        <dbReference type="ARBA" id="ARBA00023125"/>
    </source>
</evidence>
<protein>
    <submittedName>
        <fullName evidence="4">TetR/AcrR family transcriptional regulator</fullName>
    </submittedName>
</protein>
<dbReference type="GO" id="GO:0003677">
    <property type="term" value="F:DNA binding"/>
    <property type="evidence" value="ECO:0007669"/>
    <property type="project" value="UniProtKB-UniRule"/>
</dbReference>
<dbReference type="Proteomes" id="UP001282336">
    <property type="component" value="Unassembled WGS sequence"/>
</dbReference>
<keyword evidence="1 2" id="KW-0238">DNA-binding</keyword>
<dbReference type="PROSITE" id="PS50977">
    <property type="entry name" value="HTH_TETR_2"/>
    <property type="match status" value="1"/>
</dbReference>
<evidence type="ECO:0000313" key="4">
    <source>
        <dbReference type="EMBL" id="MDX6031797.1"/>
    </source>
</evidence>
<gene>
    <name evidence="4" type="ORF">SIL20_09785</name>
</gene>
<dbReference type="Pfam" id="PF17937">
    <property type="entry name" value="TetR_C_28"/>
    <property type="match status" value="1"/>
</dbReference>
<reference evidence="4" key="1">
    <citation type="submission" date="2023-11" db="EMBL/GenBank/DDBJ databases">
        <title>Scandinavium wanjuensis sp. nov., isolated from lettuce South Korea.</title>
        <authorList>
            <person name="Park J."/>
            <person name="Park S."/>
            <person name="Oh K.K."/>
            <person name="Cho G.S."/>
            <person name="Franz C.M.A.P."/>
        </authorList>
    </citation>
    <scope>NUCLEOTIDE SEQUENCE</scope>
    <source>
        <strain evidence="4">V105_12</strain>
    </source>
</reference>
<dbReference type="RefSeq" id="WP_048983331.1">
    <property type="nucleotide sequence ID" value="NZ_JAWXRB010000043.1"/>
</dbReference>
<name>A0AAJ2VU99_9ENTR</name>